<proteinExistence type="predicted"/>
<accession>A0A2P7S4G4</accession>
<comment type="caution">
    <text evidence="2">The sequence shown here is derived from an EMBL/GenBank/DDBJ whole genome shotgun (WGS) entry which is preliminary data.</text>
</comment>
<evidence type="ECO:0000313" key="2">
    <source>
        <dbReference type="EMBL" id="PSJ57373.1"/>
    </source>
</evidence>
<keyword evidence="1" id="KW-0472">Membrane</keyword>
<keyword evidence="1" id="KW-0812">Transmembrane</keyword>
<dbReference type="AlphaFoldDB" id="A0A2P7S4G4"/>
<evidence type="ECO:0000313" key="3">
    <source>
        <dbReference type="Proteomes" id="UP000240653"/>
    </source>
</evidence>
<organism evidence="2 3">
    <name type="scientific">Pseudaminobacter soli</name>
    <name type="common">ex Li et al. 2025</name>
    <dbReference type="NCBI Taxonomy" id="1295366"/>
    <lineage>
        <taxon>Bacteria</taxon>
        <taxon>Pseudomonadati</taxon>
        <taxon>Pseudomonadota</taxon>
        <taxon>Alphaproteobacteria</taxon>
        <taxon>Hyphomicrobiales</taxon>
        <taxon>Phyllobacteriaceae</taxon>
        <taxon>Pseudaminobacter</taxon>
    </lineage>
</organism>
<keyword evidence="3" id="KW-1185">Reference proteome</keyword>
<evidence type="ECO:0000256" key="1">
    <source>
        <dbReference type="SAM" id="Phobius"/>
    </source>
</evidence>
<dbReference type="Proteomes" id="UP000240653">
    <property type="component" value="Unassembled WGS sequence"/>
</dbReference>
<gene>
    <name evidence="2" type="ORF">C7I85_22560</name>
</gene>
<reference evidence="2 3" key="1">
    <citation type="submission" date="2018-03" db="EMBL/GenBank/DDBJ databases">
        <title>The draft genome of Mesorhizobium soli JCM 19897.</title>
        <authorList>
            <person name="Li L."/>
            <person name="Liu L."/>
            <person name="Liang L."/>
            <person name="Wang T."/>
            <person name="Zhang X."/>
        </authorList>
    </citation>
    <scope>NUCLEOTIDE SEQUENCE [LARGE SCALE GENOMIC DNA]</scope>
    <source>
        <strain evidence="2 3">JCM 19897</strain>
    </source>
</reference>
<protein>
    <submittedName>
        <fullName evidence="2">Uncharacterized protein</fullName>
    </submittedName>
</protein>
<feature type="transmembrane region" description="Helical" evidence="1">
    <location>
        <begin position="40"/>
        <end position="61"/>
    </location>
</feature>
<dbReference type="EMBL" id="PXYL01000014">
    <property type="protein sequence ID" value="PSJ57373.1"/>
    <property type="molecule type" value="Genomic_DNA"/>
</dbReference>
<name>A0A2P7S4G4_9HYPH</name>
<keyword evidence="1" id="KW-1133">Transmembrane helix</keyword>
<sequence length="64" mass="7291">MKRKAMKKPEMQIEQQPALTREEEWEYAERTMAWYGWGSPIGLGFGLLALGVSAVLVRMAIMGF</sequence>